<gene>
    <name evidence="1" type="ORF">EV681_3647</name>
</gene>
<organism evidence="1 2">
    <name type="scientific">Advenella incenata</name>
    <dbReference type="NCBI Taxonomy" id="267800"/>
    <lineage>
        <taxon>Bacteria</taxon>
        <taxon>Pseudomonadati</taxon>
        <taxon>Pseudomonadota</taxon>
        <taxon>Betaproteobacteria</taxon>
        <taxon>Burkholderiales</taxon>
        <taxon>Alcaligenaceae</taxon>
    </lineage>
</organism>
<dbReference type="AlphaFoldDB" id="A0A4Q7V892"/>
<dbReference type="RefSeq" id="WP_165393111.1">
    <property type="nucleotide sequence ID" value="NZ_SHKO01000003.1"/>
</dbReference>
<keyword evidence="2" id="KW-1185">Reference proteome</keyword>
<evidence type="ECO:0000313" key="1">
    <source>
        <dbReference type="EMBL" id="RZT92886.1"/>
    </source>
</evidence>
<reference evidence="1 2" key="1">
    <citation type="submission" date="2019-02" db="EMBL/GenBank/DDBJ databases">
        <title>Genomic Encyclopedia of Type Strains, Phase IV (KMG-IV): sequencing the most valuable type-strain genomes for metagenomic binning, comparative biology and taxonomic classification.</title>
        <authorList>
            <person name="Goeker M."/>
        </authorList>
    </citation>
    <scope>NUCLEOTIDE SEQUENCE [LARGE SCALE GENOMIC DNA]</scope>
    <source>
        <strain evidence="1 2">DSM 23814</strain>
    </source>
</reference>
<dbReference type="Proteomes" id="UP000293398">
    <property type="component" value="Unassembled WGS sequence"/>
</dbReference>
<sequence length="81" mass="9114">MFVQTFGRCAVVLSLAVFIAGCGGGANKKPVAAELRNDCTWHRSSCLYEGSYEPDERDYAEREAKRLNLAQTIRLTRSTWQ</sequence>
<dbReference type="EMBL" id="SHKO01000003">
    <property type="protein sequence ID" value="RZT92886.1"/>
    <property type="molecule type" value="Genomic_DNA"/>
</dbReference>
<evidence type="ECO:0000313" key="2">
    <source>
        <dbReference type="Proteomes" id="UP000293398"/>
    </source>
</evidence>
<accession>A0A4Q7V892</accession>
<protein>
    <submittedName>
        <fullName evidence="1">Uncharacterized protein</fullName>
    </submittedName>
</protein>
<proteinExistence type="predicted"/>
<comment type="caution">
    <text evidence="1">The sequence shown here is derived from an EMBL/GenBank/DDBJ whole genome shotgun (WGS) entry which is preliminary data.</text>
</comment>
<name>A0A4Q7V892_9BURK</name>